<accession>A0A200R931</accession>
<dbReference type="PANTHER" id="PTHR48063">
    <property type="entry name" value="LRR RECEPTOR-LIKE KINASE"/>
    <property type="match status" value="1"/>
</dbReference>
<dbReference type="Gene3D" id="3.80.10.10">
    <property type="entry name" value="Ribonuclease Inhibitor"/>
    <property type="match status" value="1"/>
</dbReference>
<dbReference type="STRING" id="56857.A0A200R931"/>
<evidence type="ECO:0000259" key="10">
    <source>
        <dbReference type="Pfam" id="PF08263"/>
    </source>
</evidence>
<dbReference type="InterPro" id="IPR013210">
    <property type="entry name" value="LRR_N_plant-typ"/>
</dbReference>
<dbReference type="GO" id="GO:0016020">
    <property type="term" value="C:membrane"/>
    <property type="evidence" value="ECO:0007669"/>
    <property type="project" value="UniProtKB-SubCell"/>
</dbReference>
<keyword evidence="6" id="KW-1133">Transmembrane helix</keyword>
<proteinExistence type="predicted"/>
<evidence type="ECO:0000313" key="12">
    <source>
        <dbReference type="Proteomes" id="UP000195402"/>
    </source>
</evidence>
<keyword evidence="7" id="KW-0472">Membrane</keyword>
<comment type="caution">
    <text evidence="11">The sequence shown here is derived from an EMBL/GenBank/DDBJ whole genome shotgun (WGS) entry which is preliminary data.</text>
</comment>
<dbReference type="InterPro" id="IPR032675">
    <property type="entry name" value="LRR_dom_sf"/>
</dbReference>
<dbReference type="InterPro" id="IPR046956">
    <property type="entry name" value="RLP23-like"/>
</dbReference>
<evidence type="ECO:0000256" key="9">
    <source>
        <dbReference type="SAM" id="SignalP"/>
    </source>
</evidence>
<evidence type="ECO:0000256" key="5">
    <source>
        <dbReference type="ARBA" id="ARBA00022737"/>
    </source>
</evidence>
<evidence type="ECO:0000256" key="6">
    <source>
        <dbReference type="ARBA" id="ARBA00022989"/>
    </source>
</evidence>
<comment type="subcellular location">
    <subcellularLocation>
        <location evidence="1">Membrane</location>
        <topology evidence="1">Single-pass type I membrane protein</topology>
    </subcellularLocation>
</comment>
<dbReference type="SUPFAM" id="SSF52058">
    <property type="entry name" value="L domain-like"/>
    <property type="match status" value="1"/>
</dbReference>
<evidence type="ECO:0000256" key="2">
    <source>
        <dbReference type="ARBA" id="ARBA00022614"/>
    </source>
</evidence>
<evidence type="ECO:0000256" key="7">
    <source>
        <dbReference type="ARBA" id="ARBA00023136"/>
    </source>
</evidence>
<evidence type="ECO:0000256" key="8">
    <source>
        <dbReference type="ARBA" id="ARBA00023180"/>
    </source>
</evidence>
<keyword evidence="2" id="KW-0433">Leucine-rich repeat</keyword>
<keyword evidence="5" id="KW-0677">Repeat</keyword>
<evidence type="ECO:0000313" key="11">
    <source>
        <dbReference type="EMBL" id="OVA19244.1"/>
    </source>
</evidence>
<dbReference type="AlphaFoldDB" id="A0A200R931"/>
<feature type="chain" id="PRO_5012939320" evidence="9">
    <location>
        <begin position="29"/>
        <end position="143"/>
    </location>
</feature>
<organism evidence="11 12">
    <name type="scientific">Macleaya cordata</name>
    <name type="common">Five-seeded plume-poppy</name>
    <name type="synonym">Bocconia cordata</name>
    <dbReference type="NCBI Taxonomy" id="56857"/>
    <lineage>
        <taxon>Eukaryota</taxon>
        <taxon>Viridiplantae</taxon>
        <taxon>Streptophyta</taxon>
        <taxon>Embryophyta</taxon>
        <taxon>Tracheophyta</taxon>
        <taxon>Spermatophyta</taxon>
        <taxon>Magnoliopsida</taxon>
        <taxon>Ranunculales</taxon>
        <taxon>Papaveraceae</taxon>
        <taxon>Papaveroideae</taxon>
        <taxon>Macleaya</taxon>
    </lineage>
</organism>
<dbReference type="InParanoid" id="A0A200R931"/>
<evidence type="ECO:0000256" key="1">
    <source>
        <dbReference type="ARBA" id="ARBA00004479"/>
    </source>
</evidence>
<keyword evidence="4 9" id="KW-0732">Signal</keyword>
<reference evidence="11 12" key="1">
    <citation type="journal article" date="2017" name="Mol. Plant">
        <title>The Genome of Medicinal Plant Macleaya cordata Provides New Insights into Benzylisoquinoline Alkaloids Metabolism.</title>
        <authorList>
            <person name="Liu X."/>
            <person name="Liu Y."/>
            <person name="Huang P."/>
            <person name="Ma Y."/>
            <person name="Qing Z."/>
            <person name="Tang Q."/>
            <person name="Cao H."/>
            <person name="Cheng P."/>
            <person name="Zheng Y."/>
            <person name="Yuan Z."/>
            <person name="Zhou Y."/>
            <person name="Liu J."/>
            <person name="Tang Z."/>
            <person name="Zhuo Y."/>
            <person name="Zhang Y."/>
            <person name="Yu L."/>
            <person name="Huang J."/>
            <person name="Yang P."/>
            <person name="Peng Q."/>
            <person name="Zhang J."/>
            <person name="Jiang W."/>
            <person name="Zhang Z."/>
            <person name="Lin K."/>
            <person name="Ro D.K."/>
            <person name="Chen X."/>
            <person name="Xiong X."/>
            <person name="Shang Y."/>
            <person name="Huang S."/>
            <person name="Zeng J."/>
        </authorList>
    </citation>
    <scope>NUCLEOTIDE SEQUENCE [LARGE SCALE GENOMIC DNA]</scope>
    <source>
        <strain evidence="12">cv. BLH2017</strain>
        <tissue evidence="11">Root</tissue>
    </source>
</reference>
<protein>
    <submittedName>
        <fullName evidence="11">Leucine-rich repeat-containing N-terminal</fullName>
    </submittedName>
</protein>
<dbReference type="EMBL" id="MVGT01000213">
    <property type="protein sequence ID" value="OVA19244.1"/>
    <property type="molecule type" value="Genomic_DNA"/>
</dbReference>
<dbReference type="OrthoDB" id="1937783at2759"/>
<keyword evidence="3" id="KW-0812">Transmembrane</keyword>
<gene>
    <name evidence="11" type="ORF">BVC80_521g39</name>
</gene>
<keyword evidence="12" id="KW-1185">Reference proteome</keyword>
<feature type="domain" description="Leucine-rich repeat-containing N-terminal plant-type" evidence="10">
    <location>
        <begin position="30"/>
        <end position="68"/>
    </location>
</feature>
<dbReference type="Proteomes" id="UP000195402">
    <property type="component" value="Unassembled WGS sequence"/>
</dbReference>
<evidence type="ECO:0000256" key="3">
    <source>
        <dbReference type="ARBA" id="ARBA00022692"/>
    </source>
</evidence>
<dbReference type="PANTHER" id="PTHR48063:SF84">
    <property type="entry name" value="LRR RECEPTOR-LIKE SERINE_THREONINE-PROTEIN KINASE FLS2"/>
    <property type="match status" value="1"/>
</dbReference>
<sequence length="143" mass="16516">MEFNQSLRFLLPRFLLLLFFIQFPIVRCCHDDERAALLTFKSFLTDPSSRLSSWQGKNCCDWHGINCSNTSHVIRVDLRNPKPDSFMRNLYSVIVPTSFKSTALSGTISPSLFNLHHLKFNYDAICKSIFVAVPRYLVLFYGT</sequence>
<name>A0A200R931_MACCD</name>
<dbReference type="Pfam" id="PF08263">
    <property type="entry name" value="LRRNT_2"/>
    <property type="match status" value="1"/>
</dbReference>
<evidence type="ECO:0000256" key="4">
    <source>
        <dbReference type="ARBA" id="ARBA00022729"/>
    </source>
</evidence>
<dbReference type="OMA" id="YDAICKS"/>
<keyword evidence="8" id="KW-0325">Glycoprotein</keyword>
<feature type="signal peptide" evidence="9">
    <location>
        <begin position="1"/>
        <end position="28"/>
    </location>
</feature>